<name>A0ABQ8UB24_9EUKA</name>
<evidence type="ECO:0000256" key="5">
    <source>
        <dbReference type="SAM" id="Coils"/>
    </source>
</evidence>
<feature type="domain" description="DUF1899" evidence="7">
    <location>
        <begin position="53"/>
        <end position="111"/>
    </location>
</feature>
<dbReference type="InterPro" id="IPR036322">
    <property type="entry name" value="WD40_repeat_dom_sf"/>
</dbReference>
<feature type="coiled-coil region" evidence="5">
    <location>
        <begin position="443"/>
        <end position="470"/>
    </location>
</feature>
<dbReference type="PANTHER" id="PTHR10856:SF0">
    <property type="entry name" value="CORONIN"/>
    <property type="match status" value="1"/>
</dbReference>
<feature type="repeat" description="WD" evidence="3">
    <location>
        <begin position="214"/>
        <end position="255"/>
    </location>
</feature>
<evidence type="ECO:0000256" key="4">
    <source>
        <dbReference type="RuleBase" id="RU280818"/>
    </source>
</evidence>
<evidence type="ECO:0000313" key="8">
    <source>
        <dbReference type="EMBL" id="KAJ4456494.1"/>
    </source>
</evidence>
<evidence type="ECO:0000256" key="3">
    <source>
        <dbReference type="PROSITE-ProRule" id="PRU00221"/>
    </source>
</evidence>
<dbReference type="SMART" id="SM01166">
    <property type="entry name" value="DUF1899"/>
    <property type="match status" value="1"/>
</dbReference>
<evidence type="ECO:0000256" key="6">
    <source>
        <dbReference type="SAM" id="MobiDB-lite"/>
    </source>
</evidence>
<reference evidence="8" key="1">
    <citation type="journal article" date="2022" name="bioRxiv">
        <title>Genomics of Preaxostyla Flagellates Illuminates Evolutionary Transitions and the Path Towards Mitochondrial Loss.</title>
        <authorList>
            <person name="Novak L.V.F."/>
            <person name="Treitli S.C."/>
            <person name="Pyrih J."/>
            <person name="Halakuc P."/>
            <person name="Pipaliya S.V."/>
            <person name="Vacek V."/>
            <person name="Brzon O."/>
            <person name="Soukal P."/>
            <person name="Eme L."/>
            <person name="Dacks J.B."/>
            <person name="Karnkowska A."/>
            <person name="Elias M."/>
            <person name="Hampl V."/>
        </authorList>
    </citation>
    <scope>NUCLEOTIDE SEQUENCE</scope>
    <source>
        <strain evidence="8">RCP-MX</strain>
    </source>
</reference>
<protein>
    <recommendedName>
        <fullName evidence="4">Coronin</fullName>
    </recommendedName>
</protein>
<dbReference type="Gene3D" id="2.130.10.10">
    <property type="entry name" value="YVTN repeat-like/Quinoprotein amine dehydrogenase"/>
    <property type="match status" value="1"/>
</dbReference>
<dbReference type="PROSITE" id="PS50294">
    <property type="entry name" value="WD_REPEATS_REGION"/>
    <property type="match status" value="1"/>
</dbReference>
<keyword evidence="1 3" id="KW-0853">WD repeat</keyword>
<dbReference type="InterPro" id="IPR001680">
    <property type="entry name" value="WD40_rpt"/>
</dbReference>
<dbReference type="Pfam" id="PF08953">
    <property type="entry name" value="DUF1899"/>
    <property type="match status" value="1"/>
</dbReference>
<dbReference type="PROSITE" id="PS50082">
    <property type="entry name" value="WD_REPEATS_2"/>
    <property type="match status" value="2"/>
</dbReference>
<feature type="region of interest" description="Disordered" evidence="6">
    <location>
        <begin position="1"/>
        <end position="20"/>
    </location>
</feature>
<dbReference type="EMBL" id="JAPMOS010000068">
    <property type="protein sequence ID" value="KAJ4456494.1"/>
    <property type="molecule type" value="Genomic_DNA"/>
</dbReference>
<dbReference type="SUPFAM" id="SSF50978">
    <property type="entry name" value="WD40 repeat-like"/>
    <property type="match status" value="1"/>
</dbReference>
<evidence type="ECO:0000256" key="2">
    <source>
        <dbReference type="ARBA" id="ARBA00022737"/>
    </source>
</evidence>
<feature type="region of interest" description="Disordered" evidence="6">
    <location>
        <begin position="475"/>
        <end position="513"/>
    </location>
</feature>
<feature type="repeat" description="WD" evidence="3">
    <location>
        <begin position="170"/>
        <end position="212"/>
    </location>
</feature>
<dbReference type="Proteomes" id="UP001141327">
    <property type="component" value="Unassembled WGS sequence"/>
</dbReference>
<sequence length="513" mass="56656">MKPRIRNQGHSARRAPVPGVLRPETRTCLDGLRFTPQWLRSLNTSEMQGPHKPLRFRHIFGRVDAHDTIFDVHPTTSTLESSFIKVNRKHIAVVWESGFGSVAVLPREFHGRCNAGLPTVQGNPRPILDIEWNPFNEDLLYTGSEDTNIRLFQIPEEGLKQNLMTPLLTLSGHTRKVMELHAHPLAANVLASVGMENAIRVWDVDKQQNVYTLDCGHTDSVSSFGWSYDGQRLISACRDKKMRMIDPRAPEAVQTFDAQSSAKTGKCMWLGRRDWIAAFNFSKTSQRQILLWDPRHLEAPFSQTVIDQTGSGMIPYYDEDLSCLYFGSRGETQIRYYELTDDAPFVHYTSTFAEGGAIRGLAPLHKKYIDHMGCEVTKLYKLTQTSVETVSFVAPRRADSFQEDLYPETNDDVPAMTSAEYFAGAVKPHPTFKITAGALEQALAAERAKNATLAARVAELEAKLAQMMAAPAAAPASPVPAVEGGIPASAPTPAAADAVEPAASPAEMPQPSA</sequence>
<comment type="similarity">
    <text evidence="4">Belongs to the WD repeat coronin family.</text>
</comment>
<dbReference type="InterPro" id="IPR015505">
    <property type="entry name" value="Coronin"/>
</dbReference>
<dbReference type="SMART" id="SM00320">
    <property type="entry name" value="WD40"/>
    <property type="match status" value="3"/>
</dbReference>
<keyword evidence="9" id="KW-1185">Reference proteome</keyword>
<dbReference type="PANTHER" id="PTHR10856">
    <property type="entry name" value="CORONIN"/>
    <property type="match status" value="1"/>
</dbReference>
<dbReference type="InterPro" id="IPR015943">
    <property type="entry name" value="WD40/YVTN_repeat-like_dom_sf"/>
</dbReference>
<feature type="compositionally biased region" description="Low complexity" evidence="6">
    <location>
        <begin position="475"/>
        <end position="506"/>
    </location>
</feature>
<keyword evidence="2 4" id="KW-0677">Repeat</keyword>
<organism evidence="8 9">
    <name type="scientific">Paratrimastix pyriformis</name>
    <dbReference type="NCBI Taxonomy" id="342808"/>
    <lineage>
        <taxon>Eukaryota</taxon>
        <taxon>Metamonada</taxon>
        <taxon>Preaxostyla</taxon>
        <taxon>Paratrimastigidae</taxon>
        <taxon>Paratrimastix</taxon>
    </lineage>
</organism>
<keyword evidence="5" id="KW-0175">Coiled coil</keyword>
<evidence type="ECO:0000256" key="1">
    <source>
        <dbReference type="ARBA" id="ARBA00022574"/>
    </source>
</evidence>
<evidence type="ECO:0000313" key="9">
    <source>
        <dbReference type="Proteomes" id="UP001141327"/>
    </source>
</evidence>
<comment type="caution">
    <text evidence="8">The sequence shown here is derived from an EMBL/GenBank/DDBJ whole genome shotgun (WGS) entry which is preliminary data.</text>
</comment>
<dbReference type="Pfam" id="PF00400">
    <property type="entry name" value="WD40"/>
    <property type="match status" value="2"/>
</dbReference>
<dbReference type="SMART" id="SM01167">
    <property type="entry name" value="DUF1900"/>
    <property type="match status" value="1"/>
</dbReference>
<dbReference type="InterPro" id="IPR015048">
    <property type="entry name" value="DUF1899"/>
</dbReference>
<evidence type="ECO:0000259" key="7">
    <source>
        <dbReference type="SMART" id="SM01166"/>
    </source>
</evidence>
<feature type="compositionally biased region" description="Basic residues" evidence="6">
    <location>
        <begin position="1"/>
        <end position="13"/>
    </location>
</feature>
<dbReference type="Pfam" id="PF16300">
    <property type="entry name" value="WD40_4"/>
    <property type="match status" value="1"/>
</dbReference>
<gene>
    <name evidence="8" type="ORF">PAPYR_8225</name>
</gene>
<accession>A0ABQ8UB24</accession>
<proteinExistence type="inferred from homology"/>